<keyword evidence="3" id="KW-1185">Reference proteome</keyword>
<dbReference type="AlphaFoldDB" id="A0A4S4LT56"/>
<name>A0A4S4LT56_9AGAM</name>
<evidence type="ECO:0000313" key="2">
    <source>
        <dbReference type="EMBL" id="THH14888.1"/>
    </source>
</evidence>
<reference evidence="2 3" key="1">
    <citation type="submission" date="2019-02" db="EMBL/GenBank/DDBJ databases">
        <title>Genome sequencing of the rare red list fungi Bondarzewia mesenterica.</title>
        <authorList>
            <person name="Buettner E."/>
            <person name="Kellner H."/>
        </authorList>
    </citation>
    <scope>NUCLEOTIDE SEQUENCE [LARGE SCALE GENOMIC DNA]</scope>
    <source>
        <strain evidence="2 3">DSM 108281</strain>
    </source>
</reference>
<evidence type="ECO:0000313" key="3">
    <source>
        <dbReference type="Proteomes" id="UP000310158"/>
    </source>
</evidence>
<organism evidence="2 3">
    <name type="scientific">Bondarzewia mesenterica</name>
    <dbReference type="NCBI Taxonomy" id="1095465"/>
    <lineage>
        <taxon>Eukaryota</taxon>
        <taxon>Fungi</taxon>
        <taxon>Dikarya</taxon>
        <taxon>Basidiomycota</taxon>
        <taxon>Agaricomycotina</taxon>
        <taxon>Agaricomycetes</taxon>
        <taxon>Russulales</taxon>
        <taxon>Bondarzewiaceae</taxon>
        <taxon>Bondarzewia</taxon>
    </lineage>
</organism>
<feature type="region of interest" description="Disordered" evidence="1">
    <location>
        <begin position="118"/>
        <end position="151"/>
    </location>
</feature>
<comment type="caution">
    <text evidence="2">The sequence shown here is derived from an EMBL/GenBank/DDBJ whole genome shotgun (WGS) entry which is preliminary data.</text>
</comment>
<evidence type="ECO:0000256" key="1">
    <source>
        <dbReference type="SAM" id="MobiDB-lite"/>
    </source>
</evidence>
<proteinExistence type="predicted"/>
<dbReference type="Proteomes" id="UP000310158">
    <property type="component" value="Unassembled WGS sequence"/>
</dbReference>
<sequence>MIREWLARDTIDECAQPVSDQKRRAAPYPYFISSDEATSSGLTLVSVPIASTLGLLLLAHTAACALTLVTLPSLYHTVPVTDALVTLTEEFIVRDIVGLDVPVNKVKVPGKNWSETTIHHAPRTTTSARVSPNPPQAHINSTPPPHVSSNAISQPPTDLHPTLDAHQHSALALSLPIPKTDTLGHKWQRLAIERECQLRLRKRVTRQSEAERAFRHVEAKCGGQCQGDFLRLLSNVSFLLLDSARRARPSIPNESHQWHPLLPREVVNGALKDLFGGERVQEGVDLVKIMAQSSVVLTQRGSKRQDGV</sequence>
<protein>
    <submittedName>
        <fullName evidence="2">Uncharacterized protein</fullName>
    </submittedName>
</protein>
<gene>
    <name evidence="2" type="ORF">EW146_g5502</name>
</gene>
<accession>A0A4S4LT56</accession>
<dbReference type="EMBL" id="SGPL01000243">
    <property type="protein sequence ID" value="THH14888.1"/>
    <property type="molecule type" value="Genomic_DNA"/>
</dbReference>